<dbReference type="InterPro" id="IPR050463">
    <property type="entry name" value="Gfo/Idh/MocA_oxidrdct_glycsds"/>
</dbReference>
<comment type="caution">
    <text evidence="4">The sequence shown here is derived from an EMBL/GenBank/DDBJ whole genome shotgun (WGS) entry which is preliminary data.</text>
</comment>
<dbReference type="GO" id="GO:0000166">
    <property type="term" value="F:nucleotide binding"/>
    <property type="evidence" value="ECO:0007669"/>
    <property type="project" value="InterPro"/>
</dbReference>
<evidence type="ECO:0000259" key="3">
    <source>
        <dbReference type="Pfam" id="PF22685"/>
    </source>
</evidence>
<dbReference type="SUPFAM" id="SSF51735">
    <property type="entry name" value="NAD(P)-binding Rossmann-fold domains"/>
    <property type="match status" value="1"/>
</dbReference>
<dbReference type="InterPro" id="IPR055080">
    <property type="entry name" value="Gal80p-like_C"/>
</dbReference>
<dbReference type="PANTHER" id="PTHR43818">
    <property type="entry name" value="BCDNA.GH03377"/>
    <property type="match status" value="1"/>
</dbReference>
<proteinExistence type="predicted"/>
<reference evidence="4" key="1">
    <citation type="submission" date="2021-01" db="EMBL/GenBank/DDBJ databases">
        <title>Whole genome shotgun sequence of Virgisporangium aurantiacum NBRC 16421.</title>
        <authorList>
            <person name="Komaki H."/>
            <person name="Tamura T."/>
        </authorList>
    </citation>
    <scope>NUCLEOTIDE SEQUENCE</scope>
    <source>
        <strain evidence="4">NBRC 16421</strain>
    </source>
</reference>
<dbReference type="SUPFAM" id="SSF55347">
    <property type="entry name" value="Glyceraldehyde-3-phosphate dehydrogenase-like, C-terminal domain"/>
    <property type="match status" value="1"/>
</dbReference>
<dbReference type="GO" id="GO:0016491">
    <property type="term" value="F:oxidoreductase activity"/>
    <property type="evidence" value="ECO:0007669"/>
    <property type="project" value="UniProtKB-KW"/>
</dbReference>
<sequence length="364" mass="36528">MIRVGLVGANPNAGWAGTAHVPALVAAGGYEITAVATRREESARAAAEAYGAGRWFTGAAGLAEHPEVDLVVVAVRAAAHVEATRAAIAAGKHVLVEWPLAVTADAAAGLASAADGAGVVHAVAAQSWHSPGARFVADQLAAGRIGTVEAVSFVGSGDPHGGSRVAPFLTDSLTAEAGNNLLTIMGGHTLAALDRVVGPVLGPLTDVSSVIARPGKVTLIGGGDELANGVATHLAFVGRYAGGAVGSVSVHGGNRPGPAGFELRITGSDGALIVTPRAPGEYVNWADWHVRFAPVDGEPSVLEVPASYGTGGGVSSNLTHLYRDLAAAITGGRPATPDFHAAVRVQRILAAVERSAETGTRQVP</sequence>
<dbReference type="InterPro" id="IPR000683">
    <property type="entry name" value="Gfo/Idh/MocA-like_OxRdtase_N"/>
</dbReference>
<name>A0A8J4E454_9ACTN</name>
<organism evidence="4 5">
    <name type="scientific">Virgisporangium aurantiacum</name>
    <dbReference type="NCBI Taxonomy" id="175570"/>
    <lineage>
        <taxon>Bacteria</taxon>
        <taxon>Bacillati</taxon>
        <taxon>Actinomycetota</taxon>
        <taxon>Actinomycetes</taxon>
        <taxon>Micromonosporales</taxon>
        <taxon>Micromonosporaceae</taxon>
        <taxon>Virgisporangium</taxon>
    </lineage>
</organism>
<feature type="domain" description="Gal80p-like C-terminal" evidence="3">
    <location>
        <begin position="140"/>
        <end position="274"/>
    </location>
</feature>
<dbReference type="Pfam" id="PF01408">
    <property type="entry name" value="GFO_IDH_MocA"/>
    <property type="match status" value="1"/>
</dbReference>
<gene>
    <name evidence="4" type="primary">mmyG</name>
    <name evidence="4" type="ORF">Vau01_083520</name>
</gene>
<feature type="domain" description="Gfo/Idh/MocA-like oxidoreductase N-terminal" evidence="2">
    <location>
        <begin position="2"/>
        <end position="123"/>
    </location>
</feature>
<dbReference type="Pfam" id="PF22685">
    <property type="entry name" value="Gal80p_C-like"/>
    <property type="match status" value="1"/>
</dbReference>
<keyword evidence="5" id="KW-1185">Reference proteome</keyword>
<dbReference type="Gene3D" id="3.40.50.720">
    <property type="entry name" value="NAD(P)-binding Rossmann-like Domain"/>
    <property type="match status" value="1"/>
</dbReference>
<evidence type="ECO:0000313" key="4">
    <source>
        <dbReference type="EMBL" id="GIJ60836.1"/>
    </source>
</evidence>
<dbReference type="InterPro" id="IPR036291">
    <property type="entry name" value="NAD(P)-bd_dom_sf"/>
</dbReference>
<evidence type="ECO:0000313" key="5">
    <source>
        <dbReference type="Proteomes" id="UP000612585"/>
    </source>
</evidence>
<dbReference type="PANTHER" id="PTHR43818:SF11">
    <property type="entry name" value="BCDNA.GH03377"/>
    <property type="match status" value="1"/>
</dbReference>
<dbReference type="RefSeq" id="WP_204005477.1">
    <property type="nucleotide sequence ID" value="NZ_BOPG01000061.1"/>
</dbReference>
<dbReference type="AlphaFoldDB" id="A0A8J4E454"/>
<dbReference type="EMBL" id="BOPG01000061">
    <property type="protein sequence ID" value="GIJ60836.1"/>
    <property type="molecule type" value="Genomic_DNA"/>
</dbReference>
<keyword evidence="1" id="KW-0560">Oxidoreductase</keyword>
<evidence type="ECO:0000256" key="1">
    <source>
        <dbReference type="ARBA" id="ARBA00023002"/>
    </source>
</evidence>
<dbReference type="Proteomes" id="UP000612585">
    <property type="component" value="Unassembled WGS sequence"/>
</dbReference>
<evidence type="ECO:0000259" key="2">
    <source>
        <dbReference type="Pfam" id="PF01408"/>
    </source>
</evidence>
<accession>A0A8J4E454</accession>
<dbReference type="Gene3D" id="3.30.360.10">
    <property type="entry name" value="Dihydrodipicolinate Reductase, domain 2"/>
    <property type="match status" value="1"/>
</dbReference>
<protein>
    <submittedName>
        <fullName evidence="4">Oxidoreductase</fullName>
    </submittedName>
</protein>